<dbReference type="Proteomes" id="UP000710849">
    <property type="component" value="Unassembled WGS sequence"/>
</dbReference>
<dbReference type="EMBL" id="RCSW01000014">
    <property type="protein sequence ID" value="KAF7939302.1"/>
    <property type="molecule type" value="Genomic_DNA"/>
</dbReference>
<evidence type="ECO:0000256" key="3">
    <source>
        <dbReference type="ARBA" id="ARBA00022630"/>
    </source>
</evidence>
<evidence type="ECO:0000256" key="1">
    <source>
        <dbReference type="ARBA" id="ARBA00001974"/>
    </source>
</evidence>
<keyword evidence="4" id="KW-0274">FAD</keyword>
<dbReference type="GO" id="GO:0050660">
    <property type="term" value="F:flavin adenine dinucleotide binding"/>
    <property type="evidence" value="ECO:0007669"/>
    <property type="project" value="InterPro"/>
</dbReference>
<dbReference type="GeneID" id="62150971"/>
<dbReference type="InterPro" id="IPR036188">
    <property type="entry name" value="FAD/NAD-bd_sf"/>
</dbReference>
<dbReference type="PANTHER" id="PTHR10961:SF37">
    <property type="entry name" value="FAD DEPENDENT OXIDOREDUCTASE DOMAIN-CONTAINING PROTEIN"/>
    <property type="match status" value="1"/>
</dbReference>
<keyword evidence="8" id="KW-1185">Reference proteome</keyword>
<evidence type="ECO:0000313" key="7">
    <source>
        <dbReference type="EMBL" id="KAF7939302.1"/>
    </source>
</evidence>
<proteinExistence type="inferred from homology"/>
<organism evidence="7 8">
    <name type="scientific">Botrytis byssoidea</name>
    <dbReference type="NCBI Taxonomy" id="139641"/>
    <lineage>
        <taxon>Eukaryota</taxon>
        <taxon>Fungi</taxon>
        <taxon>Dikarya</taxon>
        <taxon>Ascomycota</taxon>
        <taxon>Pezizomycotina</taxon>
        <taxon>Leotiomycetes</taxon>
        <taxon>Helotiales</taxon>
        <taxon>Sclerotiniaceae</taxon>
        <taxon>Botrytis</taxon>
    </lineage>
</organism>
<dbReference type="InterPro" id="IPR045170">
    <property type="entry name" value="MTOX"/>
</dbReference>
<feature type="domain" description="FAD dependent oxidoreductase" evidence="6">
    <location>
        <begin position="62"/>
        <end position="353"/>
    </location>
</feature>
<name>A0A9P5INM2_9HELO</name>
<protein>
    <recommendedName>
        <fullName evidence="6">FAD dependent oxidoreductase domain-containing protein</fullName>
    </recommendedName>
</protein>
<dbReference type="InterPro" id="IPR006076">
    <property type="entry name" value="FAD-dep_OxRdtase"/>
</dbReference>
<dbReference type="RefSeq" id="XP_038731382.1">
    <property type="nucleotide sequence ID" value="XM_038877897.1"/>
</dbReference>
<dbReference type="AlphaFoldDB" id="A0A9P5INM2"/>
<gene>
    <name evidence="7" type="ORF">EAE97_007382</name>
</gene>
<dbReference type="PANTHER" id="PTHR10961">
    <property type="entry name" value="PEROXISOMAL SARCOSINE OXIDASE"/>
    <property type="match status" value="1"/>
</dbReference>
<evidence type="ECO:0000259" key="6">
    <source>
        <dbReference type="Pfam" id="PF01266"/>
    </source>
</evidence>
<accession>A0A9P5INM2</accession>
<keyword evidence="5" id="KW-0560">Oxidoreductase</keyword>
<evidence type="ECO:0000256" key="5">
    <source>
        <dbReference type="ARBA" id="ARBA00023002"/>
    </source>
</evidence>
<dbReference type="GO" id="GO:0008115">
    <property type="term" value="F:sarcosine oxidase activity"/>
    <property type="evidence" value="ECO:0007669"/>
    <property type="project" value="TreeGrafter"/>
</dbReference>
<dbReference type="SUPFAM" id="SSF51905">
    <property type="entry name" value="FAD/NAD(P)-binding domain"/>
    <property type="match status" value="1"/>
</dbReference>
<evidence type="ECO:0000313" key="8">
    <source>
        <dbReference type="Proteomes" id="UP000710849"/>
    </source>
</evidence>
<comment type="caution">
    <text evidence="7">The sequence shown here is derived from an EMBL/GenBank/DDBJ whole genome shotgun (WGS) entry which is preliminary data.</text>
</comment>
<evidence type="ECO:0000256" key="2">
    <source>
        <dbReference type="ARBA" id="ARBA00010989"/>
    </source>
</evidence>
<dbReference type="Pfam" id="PF01266">
    <property type="entry name" value="DAO"/>
    <property type="match status" value="1"/>
</dbReference>
<reference evidence="7 8" key="1">
    <citation type="journal article" date="2020" name="Genome Biol. Evol.">
        <title>Comparative genomics of Sclerotiniaceae.</title>
        <authorList>
            <person name="Valero Jimenez C.A."/>
            <person name="Steentjes M."/>
            <person name="Scholten O.E."/>
            <person name="Van Kan J.A.L."/>
        </authorList>
    </citation>
    <scope>NUCLEOTIDE SEQUENCE [LARGE SCALE GENOMIC DNA]</scope>
    <source>
        <strain evidence="7 8">MUCL 94</strain>
    </source>
</reference>
<evidence type="ECO:0000256" key="4">
    <source>
        <dbReference type="ARBA" id="ARBA00022827"/>
    </source>
</evidence>
<keyword evidence="3" id="KW-0285">Flavoprotein</keyword>
<comment type="cofactor">
    <cofactor evidence="1">
        <name>FAD</name>
        <dbReference type="ChEBI" id="CHEBI:57692"/>
    </cofactor>
</comment>
<sequence length="390" mass="43439">MTTLMMTSQTAIDTSYLIVGSGVLGTSTAYHLSLAHPTSSITLLDRSSSFPCSLAASHDYNKTVRADYEDIFYCELALKAPRIIRPDEMKSLYGEFFKGTDWRGVKEVFINEGSGWAEAKKAVRKVTEMAMANGVKFVKGDVENLVLTVDGDCIGVMTKDGRTFRADKIILSTGAGTAKLLANSAPQMHHLLAEDRITAAAIVSGHINLSETDYDRIKDTPVFDHAVGDVLGAVLPPTDGILKFYLDATLKNTSLHERSGHMISAPPDEADQAQHNVPKKLQKECYRVMKGIYGELAEDLKFDSFRMCWDGITPDQDFIISAHPRCQNLHIATGGSFHGWKFLPIIGDYVVQMLDNKLDINLLKRWAWDRDQKRSVHKKFVPKRELKDLI</sequence>
<comment type="similarity">
    <text evidence="2">Belongs to the MSOX/MTOX family.</text>
</comment>
<dbReference type="Gene3D" id="3.50.50.60">
    <property type="entry name" value="FAD/NAD(P)-binding domain"/>
    <property type="match status" value="2"/>
</dbReference>